<gene>
    <name evidence="2" type="ORF">DXD13_05205</name>
</gene>
<dbReference type="Gene3D" id="3.40.1360.10">
    <property type="match status" value="1"/>
</dbReference>
<evidence type="ECO:0000313" key="2">
    <source>
        <dbReference type="EMBL" id="RGK43815.1"/>
    </source>
</evidence>
<evidence type="ECO:0000259" key="1">
    <source>
        <dbReference type="Pfam" id="PF13154"/>
    </source>
</evidence>
<dbReference type="SUPFAM" id="SSF57783">
    <property type="entry name" value="Zinc beta-ribbon"/>
    <property type="match status" value="1"/>
</dbReference>
<sequence>MPFYDSEAIERARQVDLLTYLQTCEPQELVHVSGNVYCTKTHDSLRISNGKWCWFSRGIGGYSALDYLIKVNGYSFLEAMETISGRAAIPPPSFVPAPKEEKPKHLLLPQAAPDNRAMMAYLKGRGIDQEILDYCVQTGRIYESRNKGHSNVVFVGFDKDGKARFGCLRGISEARFHGDLSGSDKHFSFALPACVDNPAAHLCECAIDVMSYATLCKLDGIDWRRHNLLSLAGVYQPKKKIEESKLPVALTRFLEDHPHVKTVYLHLDNDTAGRLAAKAIMAVMPEGYRVENKPPPRGKDVNDFLCHRLGIPIRGSHGKEPER</sequence>
<dbReference type="RefSeq" id="WP_117685569.1">
    <property type="nucleotide sequence ID" value="NZ_QSQP01000005.1"/>
</dbReference>
<organism evidence="2 3">
    <name type="scientific">Agathobacter rectalis</name>
    <dbReference type="NCBI Taxonomy" id="39491"/>
    <lineage>
        <taxon>Bacteria</taxon>
        <taxon>Bacillati</taxon>
        <taxon>Bacillota</taxon>
        <taxon>Clostridia</taxon>
        <taxon>Lachnospirales</taxon>
        <taxon>Lachnospiraceae</taxon>
        <taxon>Agathobacter</taxon>
    </lineage>
</organism>
<dbReference type="AlphaFoldDB" id="A0A3E4M2U0"/>
<protein>
    <submittedName>
        <fullName evidence="2">DUF3991 domain-containing protein</fullName>
    </submittedName>
</protein>
<dbReference type="Pfam" id="PF13155">
    <property type="entry name" value="Toprim_2"/>
    <property type="match status" value="1"/>
</dbReference>
<dbReference type="Pfam" id="PF13154">
    <property type="entry name" value="DUF3991"/>
    <property type="match status" value="1"/>
</dbReference>
<dbReference type="InterPro" id="IPR025054">
    <property type="entry name" value="DUF3991"/>
</dbReference>
<reference evidence="2 3" key="1">
    <citation type="submission" date="2018-08" db="EMBL/GenBank/DDBJ databases">
        <title>A genome reference for cultivated species of the human gut microbiota.</title>
        <authorList>
            <person name="Zou Y."/>
            <person name="Xue W."/>
            <person name="Luo G."/>
        </authorList>
    </citation>
    <scope>NUCLEOTIDE SEQUENCE [LARGE SCALE GENOMIC DNA]</scope>
    <source>
        <strain evidence="2 3">TF11-15AC</strain>
    </source>
</reference>
<feature type="domain" description="DUF3991" evidence="1">
    <location>
        <begin position="120"/>
        <end position="191"/>
    </location>
</feature>
<dbReference type="Proteomes" id="UP000261052">
    <property type="component" value="Unassembled WGS sequence"/>
</dbReference>
<dbReference type="EMBL" id="QSQP01000005">
    <property type="protein sequence ID" value="RGK43815.1"/>
    <property type="molecule type" value="Genomic_DNA"/>
</dbReference>
<comment type="caution">
    <text evidence="2">The sequence shown here is derived from an EMBL/GenBank/DDBJ whole genome shotgun (WGS) entry which is preliminary data.</text>
</comment>
<accession>A0A3E4M2U0</accession>
<name>A0A3E4M2U0_9FIRM</name>
<proteinExistence type="predicted"/>
<evidence type="ECO:0000313" key="3">
    <source>
        <dbReference type="Proteomes" id="UP000261052"/>
    </source>
</evidence>